<dbReference type="Pfam" id="PF13692">
    <property type="entry name" value="Glyco_trans_1_4"/>
    <property type="match status" value="1"/>
</dbReference>
<keyword evidence="4" id="KW-1185">Reference proteome</keyword>
<evidence type="ECO:0000313" key="4">
    <source>
        <dbReference type="Proteomes" id="UP000057609"/>
    </source>
</evidence>
<sequence>MVKKVVILQKYIAPYRIPLFNGIARHPDVELTLVYYGKPEARRRWSFFAGREFSEVQARCVSVNSGYERNMEFPHSLYADLVRLRPDFVICAPDMGGIATGIYSWKHETRYAIWSEAIPATEGRVSLWKKKLRQRLYRNAESFIVPGSLSETYIRAFCPTAQFHHAPNTVEEERFSLDREGVHAKFAGERLIVTFSGSLIERKGILLLLEAFIRVLREHPELRETCQLRVLGTGPLDISDFNDENIEVVGFCEQDAYAAHLRESHIFVLPSLHDNNPLTVVEGLFAGNVIVVTAGVGNHPEAVHGNGSVVSSGSADELAQALERLVTLPRAELLGMACNSLDIAHDFSVARSVDGFLAAIRGNSTECCERAV</sequence>
<dbReference type="GO" id="GO:0016757">
    <property type="term" value="F:glycosyltransferase activity"/>
    <property type="evidence" value="ECO:0007669"/>
    <property type="project" value="UniProtKB-KW"/>
</dbReference>
<dbReference type="EMBL" id="CP009788">
    <property type="protein sequence ID" value="AJE03248.1"/>
    <property type="molecule type" value="Genomic_DNA"/>
</dbReference>
<reference evidence="3 4" key="1">
    <citation type="journal article" date="2015" name="Genome Announc.">
        <title>Complete Genome of Geobacter pickeringii G13T, a Metal-Reducing Isolate from Sedimentary Kaolin Deposits.</title>
        <authorList>
            <person name="Badalamenti J.P."/>
            <person name="Bond D.R."/>
        </authorList>
    </citation>
    <scope>NUCLEOTIDE SEQUENCE [LARGE SCALE GENOMIC DNA]</scope>
    <source>
        <strain evidence="3 4">G13</strain>
    </source>
</reference>
<keyword evidence="1" id="KW-0328">Glycosyltransferase</keyword>
<organism evidence="3 4">
    <name type="scientific">Geobacter pickeringii</name>
    <dbReference type="NCBI Taxonomy" id="345632"/>
    <lineage>
        <taxon>Bacteria</taxon>
        <taxon>Pseudomonadati</taxon>
        <taxon>Thermodesulfobacteriota</taxon>
        <taxon>Desulfuromonadia</taxon>
        <taxon>Geobacterales</taxon>
        <taxon>Geobacteraceae</taxon>
        <taxon>Geobacter</taxon>
    </lineage>
</organism>
<dbReference type="KEGG" id="gpi:GPICK_07685"/>
<dbReference type="Proteomes" id="UP000057609">
    <property type="component" value="Chromosome"/>
</dbReference>
<gene>
    <name evidence="3" type="ORF">GPICK_07685</name>
</gene>
<evidence type="ECO:0000256" key="2">
    <source>
        <dbReference type="ARBA" id="ARBA00022679"/>
    </source>
</evidence>
<keyword evidence="2" id="KW-0808">Transferase</keyword>
<dbReference type="PANTHER" id="PTHR12526">
    <property type="entry name" value="GLYCOSYLTRANSFERASE"/>
    <property type="match status" value="1"/>
</dbReference>
<name>A0A0B5B933_9BACT</name>
<evidence type="ECO:0000256" key="1">
    <source>
        <dbReference type="ARBA" id="ARBA00022676"/>
    </source>
</evidence>
<dbReference type="CDD" id="cd03801">
    <property type="entry name" value="GT4_PimA-like"/>
    <property type="match status" value="1"/>
</dbReference>
<dbReference type="HOGENOM" id="CLU_009583_5_2_7"/>
<dbReference type="SUPFAM" id="SSF53756">
    <property type="entry name" value="UDP-Glycosyltransferase/glycogen phosphorylase"/>
    <property type="match status" value="1"/>
</dbReference>
<accession>A0A0B5B933</accession>
<evidence type="ECO:0000313" key="3">
    <source>
        <dbReference type="EMBL" id="AJE03248.1"/>
    </source>
</evidence>
<dbReference type="Gene3D" id="3.40.50.2000">
    <property type="entry name" value="Glycogen Phosphorylase B"/>
    <property type="match status" value="2"/>
</dbReference>
<evidence type="ECO:0008006" key="5">
    <source>
        <dbReference type="Google" id="ProtNLM"/>
    </source>
</evidence>
<protein>
    <recommendedName>
        <fullName evidence="5">Glycosyl transferase family 1 domain-containing protein</fullName>
    </recommendedName>
</protein>
<proteinExistence type="predicted"/>
<dbReference type="PANTHER" id="PTHR12526:SF510">
    <property type="entry name" value="D-INOSITOL 3-PHOSPHATE GLYCOSYLTRANSFERASE"/>
    <property type="match status" value="1"/>
</dbReference>
<dbReference type="AlphaFoldDB" id="A0A0B5B933"/>
<dbReference type="STRING" id="345632.GPICK_07685"/>